<dbReference type="Pfam" id="PF05922">
    <property type="entry name" value="Inhibitor_I9"/>
    <property type="match status" value="1"/>
</dbReference>
<evidence type="ECO:0000259" key="11">
    <source>
        <dbReference type="Pfam" id="PF05922"/>
    </source>
</evidence>
<feature type="region of interest" description="Disordered" evidence="8">
    <location>
        <begin position="203"/>
        <end position="226"/>
    </location>
</feature>
<dbReference type="Gene3D" id="2.60.40.2310">
    <property type="match status" value="1"/>
</dbReference>
<evidence type="ECO:0000256" key="6">
    <source>
        <dbReference type="PIRSR" id="PIRSR615500-1"/>
    </source>
</evidence>
<dbReference type="PROSITE" id="PS00138">
    <property type="entry name" value="SUBTILASE_SER"/>
    <property type="match status" value="1"/>
</dbReference>
<feature type="active site" description="Charge relay system" evidence="6 7">
    <location>
        <position position="223"/>
    </location>
</feature>
<dbReference type="PRINTS" id="PR00723">
    <property type="entry name" value="SUBTILISIN"/>
</dbReference>
<protein>
    <submittedName>
        <fullName evidence="13">Uncharacterized protein</fullName>
    </submittedName>
</protein>
<evidence type="ECO:0000313" key="14">
    <source>
        <dbReference type="Proteomes" id="UP000541444"/>
    </source>
</evidence>
<feature type="signal peptide" evidence="9">
    <location>
        <begin position="1"/>
        <end position="27"/>
    </location>
</feature>
<dbReference type="CDD" id="cd02120">
    <property type="entry name" value="PA_subtilisin_like"/>
    <property type="match status" value="1"/>
</dbReference>
<evidence type="ECO:0000256" key="2">
    <source>
        <dbReference type="ARBA" id="ARBA00022670"/>
    </source>
</evidence>
<evidence type="ECO:0000256" key="8">
    <source>
        <dbReference type="SAM" id="MobiDB-lite"/>
    </source>
</evidence>
<sequence>MVMGSLLQHLFITLSCLLLLQTLETSANQTPKSYVVYMGSSISSIGEFAELDHLRLLSTIIPSDESERLSLTHSYSHAFKGFTVMLTEKEASVLSAHNDVISIFPDPILQLHTTRSWDFLASESGTGSDHRSPPVSSDIIIGIIDTGIWPELPSFDDTSIGKIPSRWRGVCMEGFDFKKSNCNRKLIGARYYDIQDDWMESKSVRNNTHRPGPKGSPRDTVGHGTHTASTAAGTAVANASYFGLATGTARGGSPSSRLAIYNACTLSGCSGGTILKAMDDAIRDGVDIISISIGMSSIFQSDFLSDPIAIGALHADKMGVMVVCSGGNDGPDPATVVNTAPWIFTVAASSIDRAFVSNVVLGDGRVFKGSAINFSNFTRLKTYPIAIGGQVAAPSTPFSEASNCYPGSLDVKKVAGKIIVCTDTDPMVSRRRKKLVAEFARAKGMILIDGFEKDSPFDSGTFPFTDVRDNDGAQILKYINSTKNPTATILPTVDVKGIRPAPVVAFFSFRGPGGITETILKPDITAPGVSILAAIMPENETGTIPPGNKPSKFGLRTGTSMACPHVSGAAAFLKSLHPGWTPSMIKSALMTTATISNNVGMPIPSSSNAFASPHEMGAGEINPSRALHPGLVYETTKTDYLYFLCFYGYKEKIIQAITSTNFSCPSGSSEDLISGLNYPSISIASLNGHQTVTRTVTNVGPKNSTYIAKIASPIGLVVTVLPEKLVFVKGYPRASFSVTFLNKSATKGYKFGSVLWSDGLHFVRTVFAVNVV</sequence>
<dbReference type="InterPro" id="IPR000209">
    <property type="entry name" value="Peptidase_S8/S53_dom"/>
</dbReference>
<dbReference type="InterPro" id="IPR045051">
    <property type="entry name" value="SBT"/>
</dbReference>
<comment type="caution">
    <text evidence="13">The sequence shown here is derived from an EMBL/GenBank/DDBJ whole genome shotgun (WGS) entry which is preliminary data.</text>
</comment>
<dbReference type="Gene3D" id="3.50.30.30">
    <property type="match status" value="1"/>
</dbReference>
<dbReference type="InterPro" id="IPR023828">
    <property type="entry name" value="Peptidase_S8_Ser-AS"/>
</dbReference>
<keyword evidence="3 9" id="KW-0732">Signal</keyword>
<dbReference type="InterPro" id="IPR036852">
    <property type="entry name" value="Peptidase_S8/S53_dom_sf"/>
</dbReference>
<evidence type="ECO:0000256" key="4">
    <source>
        <dbReference type="ARBA" id="ARBA00022801"/>
    </source>
</evidence>
<feature type="domain" description="Inhibitor I9" evidence="11">
    <location>
        <begin position="33"/>
        <end position="112"/>
    </location>
</feature>
<dbReference type="Gene3D" id="3.40.50.200">
    <property type="entry name" value="Peptidase S8/S53 domain"/>
    <property type="match status" value="1"/>
</dbReference>
<feature type="domain" description="Peptidase S8/S53" evidence="10">
    <location>
        <begin position="137"/>
        <end position="601"/>
    </location>
</feature>
<evidence type="ECO:0000259" key="10">
    <source>
        <dbReference type="Pfam" id="PF00082"/>
    </source>
</evidence>
<dbReference type="PROSITE" id="PS51892">
    <property type="entry name" value="SUBTILASE"/>
    <property type="match status" value="1"/>
</dbReference>
<organism evidence="13 14">
    <name type="scientific">Kingdonia uniflora</name>
    <dbReference type="NCBI Taxonomy" id="39325"/>
    <lineage>
        <taxon>Eukaryota</taxon>
        <taxon>Viridiplantae</taxon>
        <taxon>Streptophyta</taxon>
        <taxon>Embryophyta</taxon>
        <taxon>Tracheophyta</taxon>
        <taxon>Spermatophyta</taxon>
        <taxon>Magnoliopsida</taxon>
        <taxon>Ranunculales</taxon>
        <taxon>Circaeasteraceae</taxon>
        <taxon>Kingdonia</taxon>
    </lineage>
</organism>
<evidence type="ECO:0000256" key="9">
    <source>
        <dbReference type="SAM" id="SignalP"/>
    </source>
</evidence>
<dbReference type="PANTHER" id="PTHR10795">
    <property type="entry name" value="PROPROTEIN CONVERTASE SUBTILISIN/KEXIN"/>
    <property type="match status" value="1"/>
</dbReference>
<feature type="active site" description="Charge relay system" evidence="6 7">
    <location>
        <position position="145"/>
    </location>
</feature>
<evidence type="ECO:0000259" key="12">
    <source>
        <dbReference type="Pfam" id="PF17766"/>
    </source>
</evidence>
<evidence type="ECO:0000256" key="7">
    <source>
        <dbReference type="PROSITE-ProRule" id="PRU01240"/>
    </source>
</evidence>
<dbReference type="EMBL" id="JACGCM010000957">
    <property type="protein sequence ID" value="KAF6163870.1"/>
    <property type="molecule type" value="Genomic_DNA"/>
</dbReference>
<keyword evidence="14" id="KW-1185">Reference proteome</keyword>
<evidence type="ECO:0000256" key="3">
    <source>
        <dbReference type="ARBA" id="ARBA00022729"/>
    </source>
</evidence>
<proteinExistence type="inferred from homology"/>
<reference evidence="13 14" key="1">
    <citation type="journal article" date="2020" name="IScience">
        <title>Genome Sequencing of the Endangered Kingdonia uniflora (Circaeasteraceae, Ranunculales) Reveals Potential Mechanisms of Evolutionary Specialization.</title>
        <authorList>
            <person name="Sun Y."/>
            <person name="Deng T."/>
            <person name="Zhang A."/>
            <person name="Moore M.J."/>
            <person name="Landis J.B."/>
            <person name="Lin N."/>
            <person name="Zhang H."/>
            <person name="Zhang X."/>
            <person name="Huang J."/>
            <person name="Zhang X."/>
            <person name="Sun H."/>
            <person name="Wang H."/>
        </authorList>
    </citation>
    <scope>NUCLEOTIDE SEQUENCE [LARGE SCALE GENOMIC DNA]</scope>
    <source>
        <strain evidence="13">TB1705</strain>
        <tissue evidence="13">Leaf</tissue>
    </source>
</reference>
<dbReference type="FunFam" id="3.40.50.200:FF:000006">
    <property type="entry name" value="Subtilisin-like protease SBT1.5"/>
    <property type="match status" value="1"/>
</dbReference>
<comment type="similarity">
    <text evidence="1 7">Belongs to the peptidase S8 family.</text>
</comment>
<dbReference type="GO" id="GO:0004252">
    <property type="term" value="F:serine-type endopeptidase activity"/>
    <property type="evidence" value="ECO:0007669"/>
    <property type="project" value="UniProtKB-UniRule"/>
</dbReference>
<keyword evidence="4 7" id="KW-0378">Hydrolase</keyword>
<name>A0A7J7NA40_9MAGN</name>
<feature type="domain" description="Subtilisin-like protease fibronectin type-III" evidence="12">
    <location>
        <begin position="676"/>
        <end position="769"/>
    </location>
</feature>
<evidence type="ECO:0000256" key="5">
    <source>
        <dbReference type="ARBA" id="ARBA00022825"/>
    </source>
</evidence>
<evidence type="ECO:0000313" key="13">
    <source>
        <dbReference type="EMBL" id="KAF6163870.1"/>
    </source>
</evidence>
<evidence type="ECO:0000256" key="1">
    <source>
        <dbReference type="ARBA" id="ARBA00011073"/>
    </source>
</evidence>
<dbReference type="CDD" id="cd04852">
    <property type="entry name" value="Peptidases_S8_3"/>
    <property type="match status" value="1"/>
</dbReference>
<dbReference type="InterPro" id="IPR010259">
    <property type="entry name" value="S8pro/Inhibitor_I9"/>
</dbReference>
<dbReference type="InterPro" id="IPR041469">
    <property type="entry name" value="Subtilisin-like_FN3"/>
</dbReference>
<dbReference type="InterPro" id="IPR015500">
    <property type="entry name" value="Peptidase_S8_subtilisin-rel"/>
</dbReference>
<keyword evidence="2 7" id="KW-0645">Protease</keyword>
<dbReference type="OrthoDB" id="10256524at2759"/>
<dbReference type="InterPro" id="IPR037045">
    <property type="entry name" value="S8pro/Inhibitor_I9_sf"/>
</dbReference>
<dbReference type="InterPro" id="IPR034197">
    <property type="entry name" value="Peptidases_S8_3"/>
</dbReference>
<dbReference type="Gene3D" id="3.30.70.80">
    <property type="entry name" value="Peptidase S8 propeptide/proteinase inhibitor I9"/>
    <property type="match status" value="1"/>
</dbReference>
<gene>
    <name evidence="13" type="ORF">GIB67_024725</name>
</gene>
<dbReference type="SUPFAM" id="SSF52743">
    <property type="entry name" value="Subtilisin-like"/>
    <property type="match status" value="1"/>
</dbReference>
<dbReference type="GO" id="GO:0006508">
    <property type="term" value="P:proteolysis"/>
    <property type="evidence" value="ECO:0007669"/>
    <property type="project" value="UniProtKB-KW"/>
</dbReference>
<feature type="chain" id="PRO_5029590937" evidence="9">
    <location>
        <begin position="28"/>
        <end position="772"/>
    </location>
</feature>
<dbReference type="Pfam" id="PF00082">
    <property type="entry name" value="Peptidase_S8"/>
    <property type="match status" value="1"/>
</dbReference>
<accession>A0A7J7NA40</accession>
<feature type="active site" description="Charge relay system" evidence="6 7">
    <location>
        <position position="560"/>
    </location>
</feature>
<keyword evidence="5 7" id="KW-0720">Serine protease</keyword>
<dbReference type="Proteomes" id="UP000541444">
    <property type="component" value="Unassembled WGS sequence"/>
</dbReference>
<dbReference type="AlphaFoldDB" id="A0A7J7NA40"/>
<dbReference type="Pfam" id="PF17766">
    <property type="entry name" value="fn3_6"/>
    <property type="match status" value="1"/>
</dbReference>